<dbReference type="STRING" id="1123069.ruthe_01180"/>
<evidence type="ECO:0000313" key="2">
    <source>
        <dbReference type="EMBL" id="EPX86365.1"/>
    </source>
</evidence>
<organism evidence="2 3">
    <name type="scientific">Rubellimicrobium thermophilum DSM 16684</name>
    <dbReference type="NCBI Taxonomy" id="1123069"/>
    <lineage>
        <taxon>Bacteria</taxon>
        <taxon>Pseudomonadati</taxon>
        <taxon>Pseudomonadota</taxon>
        <taxon>Alphaproteobacteria</taxon>
        <taxon>Rhodobacterales</taxon>
        <taxon>Roseobacteraceae</taxon>
        <taxon>Rubellimicrobium</taxon>
    </lineage>
</organism>
<dbReference type="EMBL" id="AOLV01000010">
    <property type="protein sequence ID" value="EPX86365.1"/>
    <property type="molecule type" value="Genomic_DNA"/>
</dbReference>
<name>S9S862_9RHOB</name>
<evidence type="ECO:0000256" key="1">
    <source>
        <dbReference type="SAM" id="MobiDB-lite"/>
    </source>
</evidence>
<dbReference type="Proteomes" id="UP000015346">
    <property type="component" value="Unassembled WGS sequence"/>
</dbReference>
<protein>
    <submittedName>
        <fullName evidence="2">Uncharacterized protein</fullName>
    </submittedName>
</protein>
<comment type="caution">
    <text evidence="2">The sequence shown here is derived from an EMBL/GenBank/DDBJ whole genome shotgun (WGS) entry which is preliminary data.</text>
</comment>
<accession>S9S862</accession>
<reference evidence="2 3" key="1">
    <citation type="journal article" date="2013" name="Stand. Genomic Sci.">
        <title>Genome sequence of the reddish-pigmented Rubellimicrobium thermophilum type strain (DSM 16684(T)), a member of the Roseobacter clade.</title>
        <authorList>
            <person name="Fiebig A."/>
            <person name="Riedel T."/>
            <person name="Gronow S."/>
            <person name="Petersen J."/>
            <person name="Klenk H.P."/>
            <person name="Goker M."/>
        </authorList>
    </citation>
    <scope>NUCLEOTIDE SEQUENCE [LARGE SCALE GENOMIC DNA]</scope>
    <source>
        <strain evidence="2 3">DSM 16684</strain>
    </source>
</reference>
<keyword evidence="3" id="KW-1185">Reference proteome</keyword>
<dbReference type="HOGENOM" id="CLU_1000723_0_0_5"/>
<feature type="region of interest" description="Disordered" evidence="1">
    <location>
        <begin position="132"/>
        <end position="157"/>
    </location>
</feature>
<feature type="region of interest" description="Disordered" evidence="1">
    <location>
        <begin position="251"/>
        <end position="278"/>
    </location>
</feature>
<proteinExistence type="predicted"/>
<dbReference type="AlphaFoldDB" id="S9S862"/>
<feature type="compositionally biased region" description="Basic and acidic residues" evidence="1">
    <location>
        <begin position="132"/>
        <end position="154"/>
    </location>
</feature>
<sequence>MGSTTSCGLAASSPLSFHDDLELIGGGEELPGADGKAADGAAGPVVQAIDLLDAPAVHQPVGAHLAAAAATLLGRLEDDHDGAVEGARLAQVFRGAQQHGGMSVMAAGMHGALHLRGMRQAGRLLDGQRVHVRTQADDPARGRRTPPDDTHHAGAADAGGNLIATEGAQAFGHQGSGSVGVEQDLRMFVQIAAPGADLGQHLGKAVAGGHGSLLAGRTVPERREGSKGMGGPDHRDATQGVVRCGIAASVPLNVPGPTAARNRNDREVLHDRRGGTRP</sequence>
<gene>
    <name evidence="2" type="ORF">ruthe_01180</name>
</gene>
<evidence type="ECO:0000313" key="3">
    <source>
        <dbReference type="Proteomes" id="UP000015346"/>
    </source>
</evidence>
<feature type="compositionally biased region" description="Basic and acidic residues" evidence="1">
    <location>
        <begin position="262"/>
        <end position="278"/>
    </location>
</feature>